<sequence length="89" mass="9958">MEINKNAPLPGAPLRICSASEPVQTRECIELHVQTQQVWPAFHLPDSSCPNTEHQRREGGLSVEITNQKRCSLDKVNITPGHTYIHLSC</sequence>
<accession>A0AAE1ARS9</accession>
<gene>
    <name evidence="1" type="ORF">RRG08_009909</name>
</gene>
<keyword evidence="2" id="KW-1185">Reference proteome</keyword>
<reference evidence="1" key="1">
    <citation type="journal article" date="2023" name="G3 (Bethesda)">
        <title>A reference genome for the long-term kleptoplast-retaining sea slug Elysia crispata morphotype clarki.</title>
        <authorList>
            <person name="Eastman K.E."/>
            <person name="Pendleton A.L."/>
            <person name="Shaikh M.A."/>
            <person name="Suttiyut T."/>
            <person name="Ogas R."/>
            <person name="Tomko P."/>
            <person name="Gavelis G."/>
            <person name="Widhalm J.R."/>
            <person name="Wisecaver J.H."/>
        </authorList>
    </citation>
    <scope>NUCLEOTIDE SEQUENCE</scope>
    <source>
        <strain evidence="1">ECLA1</strain>
    </source>
</reference>
<proteinExistence type="predicted"/>
<evidence type="ECO:0000313" key="2">
    <source>
        <dbReference type="Proteomes" id="UP001283361"/>
    </source>
</evidence>
<dbReference type="EMBL" id="JAWDGP010001363">
    <property type="protein sequence ID" value="KAK3792550.1"/>
    <property type="molecule type" value="Genomic_DNA"/>
</dbReference>
<organism evidence="1 2">
    <name type="scientific">Elysia crispata</name>
    <name type="common">lettuce slug</name>
    <dbReference type="NCBI Taxonomy" id="231223"/>
    <lineage>
        <taxon>Eukaryota</taxon>
        <taxon>Metazoa</taxon>
        <taxon>Spiralia</taxon>
        <taxon>Lophotrochozoa</taxon>
        <taxon>Mollusca</taxon>
        <taxon>Gastropoda</taxon>
        <taxon>Heterobranchia</taxon>
        <taxon>Euthyneura</taxon>
        <taxon>Panpulmonata</taxon>
        <taxon>Sacoglossa</taxon>
        <taxon>Placobranchoidea</taxon>
        <taxon>Plakobranchidae</taxon>
        <taxon>Elysia</taxon>
    </lineage>
</organism>
<comment type="caution">
    <text evidence="1">The sequence shown here is derived from an EMBL/GenBank/DDBJ whole genome shotgun (WGS) entry which is preliminary data.</text>
</comment>
<dbReference type="Proteomes" id="UP001283361">
    <property type="component" value="Unassembled WGS sequence"/>
</dbReference>
<dbReference type="AlphaFoldDB" id="A0AAE1ARS9"/>
<protein>
    <submittedName>
        <fullName evidence="1">Uncharacterized protein</fullName>
    </submittedName>
</protein>
<evidence type="ECO:0000313" key="1">
    <source>
        <dbReference type="EMBL" id="KAK3792550.1"/>
    </source>
</evidence>
<name>A0AAE1ARS9_9GAST</name>